<reference evidence="4" key="1">
    <citation type="submission" date="2022-06" db="EMBL/GenBank/DDBJ databases">
        <title>Ornithinimicrobium JY.X270.</title>
        <authorList>
            <person name="Huang Y."/>
        </authorList>
    </citation>
    <scope>NUCLEOTIDE SEQUENCE</scope>
    <source>
        <strain evidence="4">JY.X270</strain>
    </source>
</reference>
<organism evidence="4 5">
    <name type="scientific">Ornithinimicrobium cryptoxanthini</name>
    <dbReference type="NCBI Taxonomy" id="2934161"/>
    <lineage>
        <taxon>Bacteria</taxon>
        <taxon>Bacillati</taxon>
        <taxon>Actinomycetota</taxon>
        <taxon>Actinomycetes</taxon>
        <taxon>Micrococcales</taxon>
        <taxon>Ornithinimicrobiaceae</taxon>
        <taxon>Ornithinimicrobium</taxon>
    </lineage>
</organism>
<evidence type="ECO:0000259" key="2">
    <source>
        <dbReference type="Pfam" id="PF02481"/>
    </source>
</evidence>
<dbReference type="Gene3D" id="3.40.50.450">
    <property type="match status" value="1"/>
</dbReference>
<dbReference type="RefSeq" id="WP_252619390.1">
    <property type="nucleotide sequence ID" value="NZ_CP099490.1"/>
</dbReference>
<dbReference type="InterPro" id="IPR003488">
    <property type="entry name" value="DprA"/>
</dbReference>
<dbReference type="Pfam" id="PF02481">
    <property type="entry name" value="DNA_processg_A"/>
    <property type="match status" value="1"/>
</dbReference>
<gene>
    <name evidence="4" type="primary">dprA</name>
    <name evidence="4" type="ORF">NF557_11160</name>
</gene>
<evidence type="ECO:0000259" key="3">
    <source>
        <dbReference type="Pfam" id="PF17782"/>
    </source>
</evidence>
<keyword evidence="5" id="KW-1185">Reference proteome</keyword>
<dbReference type="SUPFAM" id="SSF102405">
    <property type="entry name" value="MCP/YpsA-like"/>
    <property type="match status" value="1"/>
</dbReference>
<dbReference type="InterPro" id="IPR057666">
    <property type="entry name" value="DrpA_SLOG"/>
</dbReference>
<name>A0ABY4YEJ2_9MICO</name>
<dbReference type="PANTHER" id="PTHR43022">
    <property type="entry name" value="PROTEIN SMF"/>
    <property type="match status" value="1"/>
</dbReference>
<comment type="similarity">
    <text evidence="1">Belongs to the DprA/Smf family.</text>
</comment>
<feature type="domain" description="DprA winged helix" evidence="3">
    <location>
        <begin position="311"/>
        <end position="364"/>
    </location>
</feature>
<dbReference type="Pfam" id="PF17782">
    <property type="entry name" value="WHD_DprA"/>
    <property type="match status" value="1"/>
</dbReference>
<feature type="domain" description="Smf/DprA SLOG" evidence="2">
    <location>
        <begin position="82"/>
        <end position="292"/>
    </location>
</feature>
<evidence type="ECO:0000313" key="4">
    <source>
        <dbReference type="EMBL" id="USQ75189.1"/>
    </source>
</evidence>
<proteinExistence type="inferred from homology"/>
<evidence type="ECO:0000313" key="5">
    <source>
        <dbReference type="Proteomes" id="UP001056535"/>
    </source>
</evidence>
<sequence>MTIMRSITDERMARLAWARIAEPTDKVAVALIERFGFEDGLAVAQRGGRLATGQQVDRFAARLEKLDLERDQEISGRLGAKILVPGEPGWPEQVDDLEVPPWCLWVRGRLDFAGACERSVAVVGARASTAYGNHVAADIAAGTGARGFTVVSGAAFGIDAAAHRAALATEARTVAVLACGVDRSYPVAHADLLRQILSAGTVVSEVPPGSAPTRVRFLARNRIIAALATGTVVVEAGLRSGALNTLNAAAEIGRPIAAVPGPVTSMTSAGCHWAIREKQAVLVTDAAEVVDLLGHIGGDDLAPAKRGPVRVEDSLEELPRRVWGVLAPYRSKTVEEVTVQSGLSATEVLGALGELSLAGLAEQRLDGWGRLT</sequence>
<accession>A0ABY4YEJ2</accession>
<dbReference type="EMBL" id="CP099490">
    <property type="protein sequence ID" value="USQ75189.1"/>
    <property type="molecule type" value="Genomic_DNA"/>
</dbReference>
<dbReference type="NCBIfam" id="TIGR00732">
    <property type="entry name" value="dprA"/>
    <property type="match status" value="1"/>
</dbReference>
<protein>
    <submittedName>
        <fullName evidence="4">DNA-processing protein DprA</fullName>
    </submittedName>
</protein>
<dbReference type="InterPro" id="IPR041614">
    <property type="entry name" value="DprA_WH"/>
</dbReference>
<evidence type="ECO:0000256" key="1">
    <source>
        <dbReference type="ARBA" id="ARBA00006525"/>
    </source>
</evidence>
<dbReference type="Proteomes" id="UP001056535">
    <property type="component" value="Chromosome"/>
</dbReference>
<dbReference type="PANTHER" id="PTHR43022:SF1">
    <property type="entry name" value="PROTEIN SMF"/>
    <property type="match status" value="1"/>
</dbReference>